<name>F3YUQ7_DESAF</name>
<dbReference type="InterPro" id="IPR007016">
    <property type="entry name" value="O-antigen_ligase-rel_domated"/>
</dbReference>
<organism evidence="7 8">
    <name type="scientific">Desulfocurvibacter africanus subsp. africanus str. Walvis Bay</name>
    <dbReference type="NCBI Taxonomy" id="690850"/>
    <lineage>
        <taxon>Bacteria</taxon>
        <taxon>Pseudomonadati</taxon>
        <taxon>Thermodesulfobacteriota</taxon>
        <taxon>Desulfovibrionia</taxon>
        <taxon>Desulfovibrionales</taxon>
        <taxon>Desulfovibrionaceae</taxon>
        <taxon>Desulfocurvibacter</taxon>
    </lineage>
</organism>
<feature type="transmembrane region" description="Helical" evidence="5">
    <location>
        <begin position="155"/>
        <end position="172"/>
    </location>
</feature>
<dbReference type="PANTHER" id="PTHR37422">
    <property type="entry name" value="TEICHURONIC ACID BIOSYNTHESIS PROTEIN TUAE"/>
    <property type="match status" value="1"/>
</dbReference>
<feature type="transmembrane region" description="Helical" evidence="5">
    <location>
        <begin position="179"/>
        <end position="198"/>
    </location>
</feature>
<evidence type="ECO:0000256" key="3">
    <source>
        <dbReference type="ARBA" id="ARBA00022989"/>
    </source>
</evidence>
<evidence type="ECO:0000256" key="1">
    <source>
        <dbReference type="ARBA" id="ARBA00004141"/>
    </source>
</evidence>
<keyword evidence="2 5" id="KW-0812">Transmembrane</keyword>
<gene>
    <name evidence="7" type="ORF">Desaf_0733</name>
</gene>
<feature type="transmembrane region" description="Helical" evidence="5">
    <location>
        <begin position="12"/>
        <end position="32"/>
    </location>
</feature>
<reference evidence="7 8" key="1">
    <citation type="journal article" date="2011" name="J. Bacteriol.">
        <title>Genome sequence of the mercury-methylating and pleomorphic Desulfovibrio africanus Strain Walvis Bay.</title>
        <authorList>
            <person name="Brown S.D."/>
            <person name="Wall J.D."/>
            <person name="Kucken A.M."/>
            <person name="Gilmour C.C."/>
            <person name="Podar M."/>
            <person name="Brandt C.C."/>
            <person name="Teshima H."/>
            <person name="Detter J.C."/>
            <person name="Han C.S."/>
            <person name="Land M.L."/>
            <person name="Lucas S."/>
            <person name="Han J."/>
            <person name="Pennacchio L."/>
            <person name="Nolan M."/>
            <person name="Pitluck S."/>
            <person name="Woyke T."/>
            <person name="Goodwin L."/>
            <person name="Palumbo A.V."/>
            <person name="Elias D.A."/>
        </authorList>
    </citation>
    <scope>NUCLEOTIDE SEQUENCE [LARGE SCALE GENOMIC DNA]</scope>
    <source>
        <strain evidence="7 8">Walvis Bay</strain>
    </source>
</reference>
<dbReference type="STRING" id="690850.Desaf_0733"/>
<evidence type="ECO:0000313" key="8">
    <source>
        <dbReference type="Proteomes" id="UP000007844"/>
    </source>
</evidence>
<protein>
    <recommendedName>
        <fullName evidence="6">O-antigen ligase-related domain-containing protein</fullName>
    </recommendedName>
</protein>
<feature type="domain" description="O-antigen ligase-related" evidence="6">
    <location>
        <begin position="248"/>
        <end position="404"/>
    </location>
</feature>
<evidence type="ECO:0000256" key="2">
    <source>
        <dbReference type="ARBA" id="ARBA00022692"/>
    </source>
</evidence>
<dbReference type="EMBL" id="CP003221">
    <property type="protein sequence ID" value="EGJ49084.1"/>
    <property type="molecule type" value="Genomic_DNA"/>
</dbReference>
<sequence length="501" mass="55117">MTTREATAARQGLGLAAISFLGLMTAAGLAFLPLKAALGGAIGIAAAAVAMFRPEYGLGIFFAMIVFITDTVDGIPGRTLTILDPDPPGFPPATVSFLLFLALLTFFRKVLLERRKSLVSTWGVVAFAGIIALGWLTGQAGGWPLEDLQTDSTRWIYPLLCFFICANILDSYQHIGRFLAIFFAACAVKAALLLAYFAAGRGFIYESYTIVSRDSAELMAFSVMLFLAAALLATGRMRGRQHAFLVLGALPLLGALLFAFRRSHWLGLILGGLLLWRWSDRIARARFVRYALLGLALAVPLAIMGAVYGERGLSGELARIGARFTTFFDTRQHSNLHHKLEAWYTLQDLLEQPVRGLGIGSKHSPVPSELVGGWLEENQPTEVVHNGFLYIWMKLGLPGLLFILWLGFDTLRRLGRYWRDMPDSPARPLVAGLAAVFGVWLPMFLTGPVFSYRHQSYMLVLFLVLIRNLVALELRRAALEGQAFSEPMPERTESLSGARTT</sequence>
<feature type="transmembrane region" description="Helical" evidence="5">
    <location>
        <begin position="89"/>
        <end position="107"/>
    </location>
</feature>
<feature type="transmembrane region" description="Helical" evidence="5">
    <location>
        <begin position="290"/>
        <end position="309"/>
    </location>
</feature>
<dbReference type="RefSeq" id="WP_014258920.1">
    <property type="nucleotide sequence ID" value="NC_016629.1"/>
</dbReference>
<keyword evidence="4 5" id="KW-0472">Membrane</keyword>
<dbReference type="Pfam" id="PF04932">
    <property type="entry name" value="Wzy_C"/>
    <property type="match status" value="1"/>
</dbReference>
<evidence type="ECO:0000256" key="4">
    <source>
        <dbReference type="ARBA" id="ARBA00023136"/>
    </source>
</evidence>
<dbReference type="Proteomes" id="UP000007844">
    <property type="component" value="Chromosome"/>
</dbReference>
<comment type="subcellular location">
    <subcellularLocation>
        <location evidence="1">Membrane</location>
        <topology evidence="1">Multi-pass membrane protein</topology>
    </subcellularLocation>
</comment>
<feature type="transmembrane region" description="Helical" evidence="5">
    <location>
        <begin position="218"/>
        <end position="235"/>
    </location>
</feature>
<keyword evidence="3 5" id="KW-1133">Transmembrane helix</keyword>
<feature type="transmembrane region" description="Helical" evidence="5">
    <location>
        <begin position="242"/>
        <end position="259"/>
    </location>
</feature>
<feature type="transmembrane region" description="Helical" evidence="5">
    <location>
        <begin position="119"/>
        <end position="135"/>
    </location>
</feature>
<proteinExistence type="predicted"/>
<feature type="transmembrane region" description="Helical" evidence="5">
    <location>
        <begin position="429"/>
        <end position="450"/>
    </location>
</feature>
<dbReference type="eggNOG" id="COG3307">
    <property type="taxonomic scope" value="Bacteria"/>
</dbReference>
<dbReference type="AlphaFoldDB" id="F3YUQ7"/>
<feature type="transmembrane region" description="Helical" evidence="5">
    <location>
        <begin position="265"/>
        <end position="283"/>
    </location>
</feature>
<dbReference type="KEGG" id="daf:Desaf_0733"/>
<feature type="transmembrane region" description="Helical" evidence="5">
    <location>
        <begin position="456"/>
        <end position="474"/>
    </location>
</feature>
<dbReference type="PANTHER" id="PTHR37422:SF13">
    <property type="entry name" value="LIPOPOLYSACCHARIDE BIOSYNTHESIS PROTEIN PA4999-RELATED"/>
    <property type="match status" value="1"/>
</dbReference>
<accession>F3YUQ7</accession>
<dbReference type="InterPro" id="IPR051533">
    <property type="entry name" value="WaaL-like"/>
</dbReference>
<evidence type="ECO:0000313" key="7">
    <source>
        <dbReference type="EMBL" id="EGJ49084.1"/>
    </source>
</evidence>
<keyword evidence="8" id="KW-1185">Reference proteome</keyword>
<feature type="transmembrane region" description="Helical" evidence="5">
    <location>
        <begin position="44"/>
        <end position="69"/>
    </location>
</feature>
<dbReference type="HOGENOM" id="CLU_543735_0_0_7"/>
<dbReference type="GO" id="GO:0016020">
    <property type="term" value="C:membrane"/>
    <property type="evidence" value="ECO:0007669"/>
    <property type="project" value="UniProtKB-SubCell"/>
</dbReference>
<feature type="transmembrane region" description="Helical" evidence="5">
    <location>
        <begin position="389"/>
        <end position="408"/>
    </location>
</feature>
<evidence type="ECO:0000259" key="6">
    <source>
        <dbReference type="Pfam" id="PF04932"/>
    </source>
</evidence>
<evidence type="ECO:0000256" key="5">
    <source>
        <dbReference type="SAM" id="Phobius"/>
    </source>
</evidence>